<dbReference type="PROSITE" id="PS00483">
    <property type="entry name" value="DIHYDROOROTASE_2"/>
    <property type="match status" value="1"/>
</dbReference>
<dbReference type="InterPro" id="IPR035952">
    <property type="entry name" value="Rhomboid-like_sf"/>
</dbReference>
<evidence type="ECO:0000256" key="7">
    <source>
        <dbReference type="ARBA" id="ARBA00022989"/>
    </source>
</evidence>
<dbReference type="PANTHER" id="PTHR43137:SF1">
    <property type="entry name" value="DIHYDROOROTASE"/>
    <property type="match status" value="1"/>
</dbReference>
<dbReference type="GO" id="GO:0006221">
    <property type="term" value="P:pyrimidine nucleotide biosynthetic process"/>
    <property type="evidence" value="ECO:0007669"/>
    <property type="project" value="UniProtKB-KW"/>
</dbReference>
<protein>
    <recommendedName>
        <fullName evidence="12">Dihydroorotase</fullName>
    </recommendedName>
</protein>
<keyword evidence="8 9" id="KW-0472">Membrane</keyword>
<dbReference type="GO" id="GO:0005737">
    <property type="term" value="C:cytoplasm"/>
    <property type="evidence" value="ECO:0007669"/>
    <property type="project" value="TreeGrafter"/>
</dbReference>
<evidence type="ECO:0000256" key="5">
    <source>
        <dbReference type="ARBA" id="ARBA00022833"/>
    </source>
</evidence>
<dbReference type="InterPro" id="IPR004721">
    <property type="entry name" value="DHOdimr"/>
</dbReference>
<evidence type="ECO:0000256" key="1">
    <source>
        <dbReference type="ARBA" id="ARBA00004141"/>
    </source>
</evidence>
<keyword evidence="4" id="KW-0378">Hydrolase</keyword>
<evidence type="ECO:0000256" key="3">
    <source>
        <dbReference type="ARBA" id="ARBA00022723"/>
    </source>
</evidence>
<evidence type="ECO:0000256" key="6">
    <source>
        <dbReference type="ARBA" id="ARBA00022975"/>
    </source>
</evidence>
<gene>
    <name evidence="10" type="ORF">TL16_g11398</name>
</gene>
<dbReference type="GO" id="GO:0046872">
    <property type="term" value="F:metal ion binding"/>
    <property type="evidence" value="ECO:0007669"/>
    <property type="project" value="UniProtKB-KW"/>
</dbReference>
<keyword evidence="6" id="KW-0665">Pyrimidine biosynthesis</keyword>
<evidence type="ECO:0000313" key="11">
    <source>
        <dbReference type="Proteomes" id="UP001162640"/>
    </source>
</evidence>
<evidence type="ECO:0000313" key="10">
    <source>
        <dbReference type="EMBL" id="GMH89246.1"/>
    </source>
</evidence>
<keyword evidence="5" id="KW-0862">Zinc</keyword>
<organism evidence="10 11">
    <name type="scientific">Triparma laevis f. inornata</name>
    <dbReference type="NCBI Taxonomy" id="1714386"/>
    <lineage>
        <taxon>Eukaryota</taxon>
        <taxon>Sar</taxon>
        <taxon>Stramenopiles</taxon>
        <taxon>Ochrophyta</taxon>
        <taxon>Bolidophyceae</taxon>
        <taxon>Parmales</taxon>
        <taxon>Triparmaceae</taxon>
        <taxon>Triparma</taxon>
    </lineage>
</organism>
<keyword evidence="3" id="KW-0479">Metal-binding</keyword>
<evidence type="ECO:0000256" key="4">
    <source>
        <dbReference type="ARBA" id="ARBA00022801"/>
    </source>
</evidence>
<evidence type="ECO:0000256" key="2">
    <source>
        <dbReference type="ARBA" id="ARBA00022692"/>
    </source>
</evidence>
<dbReference type="PANTHER" id="PTHR43137">
    <property type="entry name" value="DIHYDROOROTASE"/>
    <property type="match status" value="1"/>
</dbReference>
<proteinExistence type="inferred from homology"/>
<dbReference type="InterPro" id="IPR032466">
    <property type="entry name" value="Metal_Hydrolase"/>
</dbReference>
<dbReference type="NCBIfam" id="TIGR00856">
    <property type="entry name" value="pyrC_dimer"/>
    <property type="match status" value="1"/>
</dbReference>
<feature type="transmembrane region" description="Helical" evidence="9">
    <location>
        <begin position="110"/>
        <end position="138"/>
    </location>
</feature>
<dbReference type="HAMAP" id="MF_00219">
    <property type="entry name" value="PyrC_classII"/>
    <property type="match status" value="1"/>
</dbReference>
<evidence type="ECO:0000256" key="9">
    <source>
        <dbReference type="SAM" id="Phobius"/>
    </source>
</evidence>
<dbReference type="InterPro" id="IPR007599">
    <property type="entry name" value="DER1"/>
</dbReference>
<reference evidence="11" key="1">
    <citation type="journal article" date="2023" name="Commun. Biol.">
        <title>Genome analysis of Parmales, the sister group of diatoms, reveals the evolutionary specialization of diatoms from phago-mixotrophs to photoautotrophs.</title>
        <authorList>
            <person name="Ban H."/>
            <person name="Sato S."/>
            <person name="Yoshikawa S."/>
            <person name="Yamada K."/>
            <person name="Nakamura Y."/>
            <person name="Ichinomiya M."/>
            <person name="Sato N."/>
            <person name="Blanc-Mathieu R."/>
            <person name="Endo H."/>
            <person name="Kuwata A."/>
            <person name="Ogata H."/>
        </authorList>
    </citation>
    <scope>NUCLEOTIDE SEQUENCE [LARGE SCALE GENOMIC DNA]</scope>
</reference>
<dbReference type="Pfam" id="PF04511">
    <property type="entry name" value="DER1"/>
    <property type="match status" value="1"/>
</dbReference>
<dbReference type="GO" id="GO:0016020">
    <property type="term" value="C:membrane"/>
    <property type="evidence" value="ECO:0007669"/>
    <property type="project" value="UniProtKB-SubCell"/>
</dbReference>
<name>A0A9W7BDW9_9STRA</name>
<comment type="subcellular location">
    <subcellularLocation>
        <location evidence="1">Membrane</location>
        <topology evidence="1">Multi-pass membrane protein</topology>
    </subcellularLocation>
</comment>
<sequence>MRQGNIHTANETNPVKAWFDALPPLTRLWFTAALLNACFVYFGTISAQSIAWSWELVFSKFHIWRPVTCFWFVGTFGREGFNTLISLYMLQQYSGRYERQAINTGGGGTLPDYITMLAIVGVIQLAVGTLWLGAYFYGTSMYFAVMYVWCKSNPTTDVSIWGFRLKAGIFPFVLMALHMATGGDWMGDALGIGSGHCYFFLVDVYPSMQGKDLIHTPNFLITWCHRLTGGGNAYVPPTATNARNNNFGARGAAGGGGGGMAAPGRVNAPNANPGGGYNWGTEITIPYPCDFHHHFRQSTLVDATVKICSERFSHALAMPNTSPPITTVELCQQYYEKLTSAAQATPAGQPKMEFLSVLYLTDNTTVETVEEMAKHPNIYGFKYYPAGATTNSAFGVTDFNKCYPVFAKMQELGLVLCIHSEVSRPEIDIFDREKVFIEEVISPIVTDFPTLKVVMEHISTSFGVDFIKSTPGDCLKGSITPHHLVYNRNALLVGGIKPHFYCLPILKRESHRVALLDAATSQSGKFISGTDSAPHDKARKESDCGCAGVFNGHNAVELYVEAFESVGKLDTLNNFFQAGKDFYGITGDRKMTLKKESWKVPANYDFPDEENPDRAQKLIPLRAGEDMLWKIV</sequence>
<dbReference type="InterPro" id="IPR002195">
    <property type="entry name" value="Dihydroorotase_CS"/>
</dbReference>
<dbReference type="GO" id="GO:0004151">
    <property type="term" value="F:dihydroorotase activity"/>
    <property type="evidence" value="ECO:0007669"/>
    <property type="project" value="InterPro"/>
</dbReference>
<keyword evidence="7 9" id="KW-1133">Transmembrane helix</keyword>
<feature type="transmembrane region" description="Helical" evidence="9">
    <location>
        <begin position="28"/>
        <end position="50"/>
    </location>
</feature>
<dbReference type="GO" id="GO:0006207">
    <property type="term" value="P:'de novo' pyrimidine nucleobase biosynthetic process"/>
    <property type="evidence" value="ECO:0007669"/>
    <property type="project" value="TreeGrafter"/>
</dbReference>
<dbReference type="SUPFAM" id="SSF51556">
    <property type="entry name" value="Metallo-dependent hydrolases"/>
    <property type="match status" value="1"/>
</dbReference>
<dbReference type="EMBL" id="BLQM01000426">
    <property type="protein sequence ID" value="GMH89246.1"/>
    <property type="molecule type" value="Genomic_DNA"/>
</dbReference>
<evidence type="ECO:0008006" key="12">
    <source>
        <dbReference type="Google" id="ProtNLM"/>
    </source>
</evidence>
<dbReference type="SUPFAM" id="SSF144091">
    <property type="entry name" value="Rhomboid-like"/>
    <property type="match status" value="1"/>
</dbReference>
<accession>A0A9W7BDW9</accession>
<dbReference type="Proteomes" id="UP001162640">
    <property type="component" value="Unassembled WGS sequence"/>
</dbReference>
<comment type="caution">
    <text evidence="10">The sequence shown here is derived from an EMBL/GenBank/DDBJ whole genome shotgun (WGS) entry which is preliminary data.</text>
</comment>
<feature type="transmembrane region" description="Helical" evidence="9">
    <location>
        <begin position="158"/>
        <end position="177"/>
    </location>
</feature>
<dbReference type="Gene3D" id="3.20.20.140">
    <property type="entry name" value="Metal-dependent hydrolases"/>
    <property type="match status" value="1"/>
</dbReference>
<evidence type="ECO:0000256" key="8">
    <source>
        <dbReference type="ARBA" id="ARBA00023136"/>
    </source>
</evidence>
<keyword evidence="2 9" id="KW-0812">Transmembrane</keyword>
<dbReference type="AlphaFoldDB" id="A0A9W7BDW9"/>